<organism evidence="1 2">
    <name type="scientific">Weissella viridescens</name>
    <name type="common">Lactobacillus viridescens</name>
    <dbReference type="NCBI Taxonomy" id="1629"/>
    <lineage>
        <taxon>Bacteria</taxon>
        <taxon>Bacillati</taxon>
        <taxon>Bacillota</taxon>
        <taxon>Bacilli</taxon>
        <taxon>Lactobacillales</taxon>
        <taxon>Lactobacillaceae</taxon>
        <taxon>Weissella</taxon>
    </lineage>
</organism>
<evidence type="ECO:0000313" key="1">
    <source>
        <dbReference type="EMBL" id="SUP59354.1"/>
    </source>
</evidence>
<dbReference type="PANTHER" id="PTHR47739">
    <property type="entry name" value="TRNA1(VAL) (ADENINE(37)-N6)-METHYLTRANSFERASE"/>
    <property type="match status" value="1"/>
</dbReference>
<dbReference type="Proteomes" id="UP000254621">
    <property type="component" value="Unassembled WGS sequence"/>
</dbReference>
<dbReference type="Gene3D" id="3.40.50.150">
    <property type="entry name" value="Vaccinia Virus protein VP39"/>
    <property type="match status" value="1"/>
</dbReference>
<dbReference type="GO" id="GO:0032259">
    <property type="term" value="P:methylation"/>
    <property type="evidence" value="ECO:0007669"/>
    <property type="project" value="UniProtKB-KW"/>
</dbReference>
<accession>A0A380P3F8</accession>
<dbReference type="InterPro" id="IPR050210">
    <property type="entry name" value="tRNA_Adenine-N(6)_MTase"/>
</dbReference>
<name>A0A380P3F8_WEIVI</name>
<dbReference type="GO" id="GO:0008168">
    <property type="term" value="F:methyltransferase activity"/>
    <property type="evidence" value="ECO:0007669"/>
    <property type="project" value="UniProtKB-KW"/>
</dbReference>
<sequence length="100" mass="11035">MLANFANPRKNGRGLTVDLGSGNGAIPLFMAHKVQGQIVGVEIQPELAEMARRSVAMNQLEDKITIKTKICGISLVIFVREVPIQLSQIRLTLQSIPKRR</sequence>
<dbReference type="PANTHER" id="PTHR47739:SF1">
    <property type="entry name" value="TRNA1(VAL) (ADENINE(37)-N6)-METHYLTRANSFERASE"/>
    <property type="match status" value="1"/>
</dbReference>
<dbReference type="AlphaFoldDB" id="A0A380P3F8"/>
<evidence type="ECO:0000313" key="2">
    <source>
        <dbReference type="Proteomes" id="UP000254621"/>
    </source>
</evidence>
<dbReference type="EMBL" id="UHIV01000004">
    <property type="protein sequence ID" value="SUP59354.1"/>
    <property type="molecule type" value="Genomic_DNA"/>
</dbReference>
<gene>
    <name evidence="1" type="ORF">NCTC13645_01609</name>
</gene>
<protein>
    <submittedName>
        <fullName evidence="1">Predicted O-methyltransferase</fullName>
    </submittedName>
</protein>
<dbReference type="InterPro" id="IPR029063">
    <property type="entry name" value="SAM-dependent_MTases_sf"/>
</dbReference>
<keyword evidence="1" id="KW-0808">Transferase</keyword>
<dbReference type="CDD" id="cd02440">
    <property type="entry name" value="AdoMet_MTases"/>
    <property type="match status" value="1"/>
</dbReference>
<proteinExistence type="predicted"/>
<keyword evidence="1" id="KW-0489">Methyltransferase</keyword>
<dbReference type="SUPFAM" id="SSF53335">
    <property type="entry name" value="S-adenosyl-L-methionine-dependent methyltransferases"/>
    <property type="match status" value="1"/>
</dbReference>
<reference evidence="1 2" key="1">
    <citation type="submission" date="2018-06" db="EMBL/GenBank/DDBJ databases">
        <authorList>
            <consortium name="Pathogen Informatics"/>
            <person name="Doyle S."/>
        </authorList>
    </citation>
    <scope>NUCLEOTIDE SEQUENCE [LARGE SCALE GENOMIC DNA]</scope>
    <source>
        <strain evidence="1 2">NCTC13645</strain>
    </source>
</reference>